<proteinExistence type="predicted"/>
<accession>A0ACC3C1Y6</accession>
<gene>
    <name evidence="1" type="ORF">I4F81_006516</name>
</gene>
<name>A0ACC3C1Y6_PYRYE</name>
<organism evidence="1 2">
    <name type="scientific">Pyropia yezoensis</name>
    <name type="common">Susabi-nori</name>
    <name type="synonym">Porphyra yezoensis</name>
    <dbReference type="NCBI Taxonomy" id="2788"/>
    <lineage>
        <taxon>Eukaryota</taxon>
        <taxon>Rhodophyta</taxon>
        <taxon>Bangiophyceae</taxon>
        <taxon>Bangiales</taxon>
        <taxon>Bangiaceae</taxon>
        <taxon>Pyropia</taxon>
    </lineage>
</organism>
<protein>
    <submittedName>
        <fullName evidence="1">Uncharacterized protein</fullName>
    </submittedName>
</protein>
<dbReference type="Proteomes" id="UP000798662">
    <property type="component" value="Chromosome 2"/>
</dbReference>
<comment type="caution">
    <text evidence="1">The sequence shown here is derived from an EMBL/GenBank/DDBJ whole genome shotgun (WGS) entry which is preliminary data.</text>
</comment>
<evidence type="ECO:0000313" key="1">
    <source>
        <dbReference type="EMBL" id="KAK1863964.1"/>
    </source>
</evidence>
<evidence type="ECO:0000313" key="2">
    <source>
        <dbReference type="Proteomes" id="UP000798662"/>
    </source>
</evidence>
<dbReference type="EMBL" id="CM020619">
    <property type="protein sequence ID" value="KAK1863964.1"/>
    <property type="molecule type" value="Genomic_DNA"/>
</dbReference>
<sequence>MDSNLPAPRAPSPNSPSPGCPRTPRRRGTSLAEATARGGRLPSPTEAASSVAEAAFSRSAPELAQASPGAVRHAARAAALAVEVVRGESSGPAAPVPEIRPHPRGRRPLRSRAQLSSRAPRHPITLGVKLKVIEAREGSRGFGNIKATVAPLASVDALRRIWQRRVQYKMLAAQGTRMDRTNGRASAYAAIDERLYDWFLLLSRRGRKRVPFTIALLQDKARKLADELGVTNFGASRGFVQGWARRHNVRSVVLHGSGGSVDAPESEQRMAAIREQLQDFDAENIFNMDETGLFYRCLPNRSYVPAEQRRAARGTKAMKAKERVTLVLACNATGSRKVPIAVIGKSARPLCFRPAGCESPLPYFNQRNSWMDGAVFKRWMEDVFLPYVRSCTTEKVELIVDNLASHTDIVDDQLLFIALPPNTTAVFQPLDEGIIQALKMRYKRPYLSSMVAYLDNLDEQQETTRVTAALNSSGRVSLLDVARIIAEEWAGTTAESIARCWIKAKCLPAPMEAAITSMYADYHRTDTPQVANQSEEITHMLRQATLTDGLFPDSSTGDVESGVSAWLNAEADAEILSDTIDMVLEGGESEGEED</sequence>
<reference evidence="1" key="1">
    <citation type="submission" date="2019-11" db="EMBL/GenBank/DDBJ databases">
        <title>Nori genome reveals adaptations in red seaweeds to the harsh intertidal environment.</title>
        <authorList>
            <person name="Wang D."/>
            <person name="Mao Y."/>
        </authorList>
    </citation>
    <scope>NUCLEOTIDE SEQUENCE</scope>
    <source>
        <tissue evidence="1">Gametophyte</tissue>
    </source>
</reference>
<keyword evidence="2" id="KW-1185">Reference proteome</keyword>